<evidence type="ECO:0000259" key="12">
    <source>
        <dbReference type="PROSITE" id="PS50111"/>
    </source>
</evidence>
<dbReference type="RefSeq" id="WP_114382760.1">
    <property type="nucleotide sequence ID" value="NZ_QPJD01000016.1"/>
</dbReference>
<comment type="caution">
    <text evidence="14">The sequence shown here is derived from an EMBL/GenBank/DDBJ whole genome shotgun (WGS) entry which is preliminary data.</text>
</comment>
<dbReference type="Proteomes" id="UP000252415">
    <property type="component" value="Unassembled WGS sequence"/>
</dbReference>
<comment type="subcellular location">
    <subcellularLocation>
        <location evidence="1">Cell membrane</location>
        <topology evidence="1">Multi-pass membrane protein</topology>
    </subcellularLocation>
</comment>
<name>A0A368VSW9_9BACL</name>
<feature type="region of interest" description="Disordered" evidence="10">
    <location>
        <begin position="1"/>
        <end position="32"/>
    </location>
</feature>
<dbReference type="AlphaFoldDB" id="A0A368VSW9"/>
<protein>
    <submittedName>
        <fullName evidence="14">Methyl-accepting chemotaxis protein</fullName>
    </submittedName>
</protein>
<feature type="domain" description="HAMP" evidence="13">
    <location>
        <begin position="379"/>
        <end position="432"/>
    </location>
</feature>
<sequence length="738" mass="79700">MKNPEDQQVLKSKKQKKQSQQDGANSGKSELSLKAQTGLKVLSKAARTATESMKETKLSNPVKSVGMKLFTIIFCSIIACVLTVGLMSYSKAKSIIENKVSNASFQTVNQVANNMDVIYKTYEDLSLQILIDKDFHGIVRTMLDSNDDYAKFEASRKLSDKMQNYVMGNNTISGMILLPINPKLAVVTSGAASASSAEKLMKTDWFKQTVELAGKTNWIPPQPEGLAGSADISTIGLSRVIKDSTSNESSYVLLMEIQLKTLSERYSDVVLGEDSEISIIDPSGNYIASADPAKIGKPANLALPADGDKALQGSVKVTNANGKEVLVAYKTFATMNWKMVGKVPVKELVKDAKAIQNMTWIMVFIAALLAVSIGILVIQTIAKPLVKLRNLMNEGASGNLTVRSVMKKRQDEIGELGVSFNQMMTQISALAVQTTRSAEDVLATATDLSEASKKTALSAKEIAVATEEIAGGATSLAVEAERGADLTGNIDVMMKKVIEANQQMVRSATEVEKASEQGTTYMGVLIQKTGMTEEMTRSMVEKVDALKESTGSIVKILDVLNNLTKQTNILSLNATIEAARAGAAGKGFMVVADEIRKLADQSRQSIDVVGQITEKIRREIDETVRVLSDAYPLFQEQIGLVKEANQIFLTVQGQMGQFAETLDLVTDSIGQLDQSQAVLAEAMTNVSAVAEESSATSEEVASLSSEQLSISDGMVRLSEKLDTVSRELKNSLSQFKID</sequence>
<keyword evidence="3" id="KW-0145">Chemotaxis</keyword>
<evidence type="ECO:0000256" key="8">
    <source>
        <dbReference type="ARBA" id="ARBA00029447"/>
    </source>
</evidence>
<evidence type="ECO:0000256" key="6">
    <source>
        <dbReference type="ARBA" id="ARBA00023136"/>
    </source>
</evidence>
<keyword evidence="7 9" id="KW-0807">Transducer</keyword>
<dbReference type="InterPro" id="IPR004089">
    <property type="entry name" value="MCPsignal_dom"/>
</dbReference>
<proteinExistence type="inferred from homology"/>
<dbReference type="GO" id="GO:0006935">
    <property type="term" value="P:chemotaxis"/>
    <property type="evidence" value="ECO:0007669"/>
    <property type="project" value="UniProtKB-KW"/>
</dbReference>
<dbReference type="SMART" id="SM00304">
    <property type="entry name" value="HAMP"/>
    <property type="match status" value="1"/>
</dbReference>
<dbReference type="PROSITE" id="PS50111">
    <property type="entry name" value="CHEMOTAXIS_TRANSDUC_2"/>
    <property type="match status" value="1"/>
</dbReference>
<keyword evidence="4 11" id="KW-0812">Transmembrane</keyword>
<keyword evidence="2" id="KW-1003">Cell membrane</keyword>
<dbReference type="InterPro" id="IPR033479">
    <property type="entry name" value="dCache_1"/>
</dbReference>
<feature type="transmembrane region" description="Helical" evidence="11">
    <location>
        <begin position="69"/>
        <end position="89"/>
    </location>
</feature>
<dbReference type="Pfam" id="PF02743">
    <property type="entry name" value="dCache_1"/>
    <property type="match status" value="1"/>
</dbReference>
<dbReference type="SUPFAM" id="SSF58104">
    <property type="entry name" value="Methyl-accepting chemotaxis protein (MCP) signaling domain"/>
    <property type="match status" value="1"/>
</dbReference>
<reference evidence="14 15" key="1">
    <citation type="submission" date="2018-07" db="EMBL/GenBank/DDBJ databases">
        <title>Genomic Encyclopedia of Type Strains, Phase III (KMG-III): the genomes of soil and plant-associated and newly described type strains.</title>
        <authorList>
            <person name="Whitman W."/>
        </authorList>
    </citation>
    <scope>NUCLEOTIDE SEQUENCE [LARGE SCALE GENOMIC DNA]</scope>
    <source>
        <strain evidence="14 15">CECT 7506</strain>
    </source>
</reference>
<dbReference type="GO" id="GO:0005886">
    <property type="term" value="C:plasma membrane"/>
    <property type="evidence" value="ECO:0007669"/>
    <property type="project" value="UniProtKB-SubCell"/>
</dbReference>
<feature type="transmembrane region" description="Helical" evidence="11">
    <location>
        <begin position="360"/>
        <end position="382"/>
    </location>
</feature>
<organism evidence="14 15">
    <name type="scientific">Paenibacillus prosopidis</name>
    <dbReference type="NCBI Taxonomy" id="630520"/>
    <lineage>
        <taxon>Bacteria</taxon>
        <taxon>Bacillati</taxon>
        <taxon>Bacillota</taxon>
        <taxon>Bacilli</taxon>
        <taxon>Bacillales</taxon>
        <taxon>Paenibacillaceae</taxon>
        <taxon>Paenibacillus</taxon>
    </lineage>
</organism>
<dbReference type="PANTHER" id="PTHR32089:SF112">
    <property type="entry name" value="LYSOZYME-LIKE PROTEIN-RELATED"/>
    <property type="match status" value="1"/>
</dbReference>
<dbReference type="InterPro" id="IPR003660">
    <property type="entry name" value="HAMP_dom"/>
</dbReference>
<feature type="domain" description="Methyl-accepting transducer" evidence="12">
    <location>
        <begin position="451"/>
        <end position="701"/>
    </location>
</feature>
<comment type="similarity">
    <text evidence="8">Belongs to the methyl-accepting chemotaxis (MCP) protein family.</text>
</comment>
<keyword evidence="15" id="KW-1185">Reference proteome</keyword>
<dbReference type="SMART" id="SM00283">
    <property type="entry name" value="MA"/>
    <property type="match status" value="1"/>
</dbReference>
<gene>
    <name evidence="14" type="ORF">DFP97_116115</name>
</gene>
<dbReference type="CDD" id="cd06225">
    <property type="entry name" value="HAMP"/>
    <property type="match status" value="1"/>
</dbReference>
<dbReference type="Pfam" id="PF00015">
    <property type="entry name" value="MCPsignal"/>
    <property type="match status" value="1"/>
</dbReference>
<evidence type="ECO:0000256" key="7">
    <source>
        <dbReference type="ARBA" id="ARBA00023224"/>
    </source>
</evidence>
<dbReference type="Gene3D" id="1.10.8.500">
    <property type="entry name" value="HAMP domain in histidine kinase"/>
    <property type="match status" value="1"/>
</dbReference>
<dbReference type="Gene3D" id="3.30.450.20">
    <property type="entry name" value="PAS domain"/>
    <property type="match status" value="1"/>
</dbReference>
<evidence type="ECO:0000256" key="2">
    <source>
        <dbReference type="ARBA" id="ARBA00022475"/>
    </source>
</evidence>
<dbReference type="GO" id="GO:0007165">
    <property type="term" value="P:signal transduction"/>
    <property type="evidence" value="ECO:0007669"/>
    <property type="project" value="UniProtKB-KW"/>
</dbReference>
<evidence type="ECO:0000256" key="11">
    <source>
        <dbReference type="SAM" id="Phobius"/>
    </source>
</evidence>
<evidence type="ECO:0000256" key="1">
    <source>
        <dbReference type="ARBA" id="ARBA00004651"/>
    </source>
</evidence>
<evidence type="ECO:0000256" key="10">
    <source>
        <dbReference type="SAM" id="MobiDB-lite"/>
    </source>
</evidence>
<dbReference type="CDD" id="cd18774">
    <property type="entry name" value="PDC2_HK_sensor"/>
    <property type="match status" value="1"/>
</dbReference>
<dbReference type="PANTHER" id="PTHR32089">
    <property type="entry name" value="METHYL-ACCEPTING CHEMOTAXIS PROTEIN MCPB"/>
    <property type="match status" value="1"/>
</dbReference>
<dbReference type="OrthoDB" id="9760371at2"/>
<evidence type="ECO:0000256" key="4">
    <source>
        <dbReference type="ARBA" id="ARBA00022692"/>
    </source>
</evidence>
<dbReference type="Gene3D" id="1.10.287.950">
    <property type="entry name" value="Methyl-accepting chemotaxis protein"/>
    <property type="match status" value="1"/>
</dbReference>
<evidence type="ECO:0000313" key="15">
    <source>
        <dbReference type="Proteomes" id="UP000252415"/>
    </source>
</evidence>
<dbReference type="PROSITE" id="PS50885">
    <property type="entry name" value="HAMP"/>
    <property type="match status" value="1"/>
</dbReference>
<accession>A0A368VSW9</accession>
<keyword evidence="5 11" id="KW-1133">Transmembrane helix</keyword>
<keyword evidence="6 11" id="KW-0472">Membrane</keyword>
<dbReference type="Pfam" id="PF00672">
    <property type="entry name" value="HAMP"/>
    <property type="match status" value="1"/>
</dbReference>
<evidence type="ECO:0000256" key="3">
    <source>
        <dbReference type="ARBA" id="ARBA00022500"/>
    </source>
</evidence>
<dbReference type="EMBL" id="QPJD01000016">
    <property type="protein sequence ID" value="RCW42553.1"/>
    <property type="molecule type" value="Genomic_DNA"/>
</dbReference>
<evidence type="ECO:0000256" key="9">
    <source>
        <dbReference type="PROSITE-ProRule" id="PRU00284"/>
    </source>
</evidence>
<evidence type="ECO:0000256" key="5">
    <source>
        <dbReference type="ARBA" id="ARBA00022989"/>
    </source>
</evidence>
<evidence type="ECO:0000313" key="14">
    <source>
        <dbReference type="EMBL" id="RCW42553.1"/>
    </source>
</evidence>
<evidence type="ECO:0000259" key="13">
    <source>
        <dbReference type="PROSITE" id="PS50885"/>
    </source>
</evidence>